<comment type="caution">
    <text evidence="9">The sequence shown here is derived from an EMBL/GenBank/DDBJ whole genome shotgun (WGS) entry which is preliminary data.</text>
</comment>
<dbReference type="GO" id="GO:0005524">
    <property type="term" value="F:ATP binding"/>
    <property type="evidence" value="ECO:0007669"/>
    <property type="project" value="UniProtKB-KW"/>
</dbReference>
<dbReference type="InterPro" id="IPR003018">
    <property type="entry name" value="GAF"/>
</dbReference>
<dbReference type="InterPro" id="IPR036890">
    <property type="entry name" value="HATPase_C_sf"/>
</dbReference>
<dbReference type="SMART" id="SM00388">
    <property type="entry name" value="HisKA"/>
    <property type="match status" value="1"/>
</dbReference>
<dbReference type="InterPro" id="IPR005467">
    <property type="entry name" value="His_kinase_dom"/>
</dbReference>
<keyword evidence="5 9" id="KW-0418">Kinase</keyword>
<dbReference type="SMART" id="SM00387">
    <property type="entry name" value="HATPase_c"/>
    <property type="match status" value="1"/>
</dbReference>
<dbReference type="GO" id="GO:0000155">
    <property type="term" value="F:phosphorelay sensor kinase activity"/>
    <property type="evidence" value="ECO:0007669"/>
    <property type="project" value="InterPro"/>
</dbReference>
<dbReference type="SMART" id="SM00065">
    <property type="entry name" value="GAF"/>
    <property type="match status" value="1"/>
</dbReference>
<protein>
    <recommendedName>
        <fullName evidence="2">histidine kinase</fullName>
        <ecNumber evidence="2">2.7.13.3</ecNumber>
    </recommendedName>
</protein>
<keyword evidence="4" id="KW-0547">Nucleotide-binding</keyword>
<evidence type="ECO:0000256" key="3">
    <source>
        <dbReference type="ARBA" id="ARBA00022679"/>
    </source>
</evidence>
<dbReference type="Gene3D" id="3.30.565.10">
    <property type="entry name" value="Histidine kinase-like ATPase, C-terminal domain"/>
    <property type="match status" value="1"/>
</dbReference>
<comment type="catalytic activity">
    <reaction evidence="1">
        <text>ATP + protein L-histidine = ADP + protein N-phospho-L-histidine.</text>
        <dbReference type="EC" id="2.7.13.3"/>
    </reaction>
</comment>
<dbReference type="InterPro" id="IPR003661">
    <property type="entry name" value="HisK_dim/P_dom"/>
</dbReference>
<gene>
    <name evidence="9" type="ORF">CSA56_03190</name>
</gene>
<dbReference type="GO" id="GO:0030295">
    <property type="term" value="F:protein kinase activator activity"/>
    <property type="evidence" value="ECO:0007669"/>
    <property type="project" value="TreeGrafter"/>
</dbReference>
<dbReference type="InterPro" id="IPR003594">
    <property type="entry name" value="HATPase_dom"/>
</dbReference>
<evidence type="ECO:0000256" key="6">
    <source>
        <dbReference type="ARBA" id="ARBA00022840"/>
    </source>
</evidence>
<dbReference type="Gene3D" id="3.30.450.40">
    <property type="match status" value="1"/>
</dbReference>
<proteinExistence type="predicted"/>
<dbReference type="PANTHER" id="PTHR42878">
    <property type="entry name" value="TWO-COMPONENT HISTIDINE KINASE"/>
    <property type="match status" value="1"/>
</dbReference>
<dbReference type="PROSITE" id="PS50109">
    <property type="entry name" value="HIS_KIN"/>
    <property type="match status" value="1"/>
</dbReference>
<dbReference type="PANTHER" id="PTHR42878:SF7">
    <property type="entry name" value="SENSOR HISTIDINE KINASE GLRK"/>
    <property type="match status" value="1"/>
</dbReference>
<dbReference type="SUPFAM" id="SSF55874">
    <property type="entry name" value="ATPase domain of HSP90 chaperone/DNA topoisomerase II/histidine kinase"/>
    <property type="match status" value="1"/>
</dbReference>
<dbReference type="Pfam" id="PF02518">
    <property type="entry name" value="HATPase_c"/>
    <property type="match status" value="1"/>
</dbReference>
<accession>A0A2G6KJV6</accession>
<keyword evidence="6" id="KW-0067">ATP-binding</keyword>
<dbReference type="AlphaFoldDB" id="A0A2G6KJV6"/>
<dbReference type="EMBL" id="PDSK01000036">
    <property type="protein sequence ID" value="PIE35670.1"/>
    <property type="molecule type" value="Genomic_DNA"/>
</dbReference>
<evidence type="ECO:0000256" key="4">
    <source>
        <dbReference type="ARBA" id="ARBA00022741"/>
    </source>
</evidence>
<evidence type="ECO:0000259" key="8">
    <source>
        <dbReference type="PROSITE" id="PS50109"/>
    </source>
</evidence>
<dbReference type="SUPFAM" id="SSF47384">
    <property type="entry name" value="Homodimeric domain of signal transducing histidine kinase"/>
    <property type="match status" value="1"/>
</dbReference>
<evidence type="ECO:0000256" key="1">
    <source>
        <dbReference type="ARBA" id="ARBA00000085"/>
    </source>
</evidence>
<keyword evidence="3" id="KW-0808">Transferase</keyword>
<organism evidence="9 10">
    <name type="scientific">candidate division KSB3 bacterium</name>
    <dbReference type="NCBI Taxonomy" id="2044937"/>
    <lineage>
        <taxon>Bacteria</taxon>
        <taxon>candidate division KSB3</taxon>
    </lineage>
</organism>
<dbReference type="SUPFAM" id="SSF55781">
    <property type="entry name" value="GAF domain-like"/>
    <property type="match status" value="1"/>
</dbReference>
<dbReference type="InterPro" id="IPR029016">
    <property type="entry name" value="GAF-like_dom_sf"/>
</dbReference>
<dbReference type="InterPro" id="IPR050351">
    <property type="entry name" value="BphY/WalK/GraS-like"/>
</dbReference>
<dbReference type="Proteomes" id="UP000230821">
    <property type="component" value="Unassembled WGS sequence"/>
</dbReference>
<dbReference type="Pfam" id="PF00512">
    <property type="entry name" value="HisKA"/>
    <property type="match status" value="1"/>
</dbReference>
<evidence type="ECO:0000313" key="9">
    <source>
        <dbReference type="EMBL" id="PIE35670.1"/>
    </source>
</evidence>
<evidence type="ECO:0000256" key="7">
    <source>
        <dbReference type="ARBA" id="ARBA00023012"/>
    </source>
</evidence>
<dbReference type="CDD" id="cd00082">
    <property type="entry name" value="HisKA"/>
    <property type="match status" value="1"/>
</dbReference>
<dbReference type="Pfam" id="PF01590">
    <property type="entry name" value="GAF"/>
    <property type="match status" value="1"/>
</dbReference>
<feature type="domain" description="Histidine kinase" evidence="8">
    <location>
        <begin position="191"/>
        <end position="448"/>
    </location>
</feature>
<sequence length="495" mass="56813">MSEHHSSTFYQIFEELHHFHELDSLLQFITQKVQELLHVAGAMVILADEEQQEFFFRVATLDNQDSSQKLKEIRFPIEKGVAGQVYKTDKPLVVPDTSQSPYFFKKIDEDADYETRNMLDVPIETGDHRIGVLCAVNKSTGNFTQADVGLLNALSGMIALPLENARINEQLKHSYEDLQSLNRAKDRVIHHLSHELKTPASVLSASLALLQKRLTSFEGPGQQSYKRILDRAQRNLQRILDMQYEIEDILREKQYTSYHMLSTLLDACVDELDVLITDETGEWSLMQRVRRRVDELFGPQESIARKVQLDQFVEHQIERLRPRFSHRTCRLSVQIKSTPAIQIPPDVLAKVVEGLLRNAIENTPDGSKIELTVRTGTEGPSLEIKDFGIGISEENQRLIFENYFPSYETMQYSSKRPYDFQAGGKGFDLLRMKIFSERYHFTIRLHSRRCSHSPEEKNVCPGDVSRCTYCRRSTDCLLAGGTTVVVQFLPTEQLS</sequence>
<evidence type="ECO:0000256" key="5">
    <source>
        <dbReference type="ARBA" id="ARBA00022777"/>
    </source>
</evidence>
<dbReference type="EC" id="2.7.13.3" evidence="2"/>
<dbReference type="Gene3D" id="1.10.287.130">
    <property type="match status" value="1"/>
</dbReference>
<reference evidence="9 10" key="1">
    <citation type="submission" date="2017-10" db="EMBL/GenBank/DDBJ databases">
        <title>Novel microbial diversity and functional potential in the marine mammal oral microbiome.</title>
        <authorList>
            <person name="Dudek N.K."/>
            <person name="Sun C.L."/>
            <person name="Burstein D."/>
            <person name="Kantor R.S."/>
            <person name="Aliaga Goltsman D.S."/>
            <person name="Bik E.M."/>
            <person name="Thomas B.C."/>
            <person name="Banfield J.F."/>
            <person name="Relman D.A."/>
        </authorList>
    </citation>
    <scope>NUCLEOTIDE SEQUENCE [LARGE SCALE GENOMIC DNA]</scope>
    <source>
        <strain evidence="9">DOLJORAL78_47_16</strain>
    </source>
</reference>
<dbReference type="InterPro" id="IPR036097">
    <property type="entry name" value="HisK_dim/P_sf"/>
</dbReference>
<dbReference type="GO" id="GO:0000156">
    <property type="term" value="F:phosphorelay response regulator activity"/>
    <property type="evidence" value="ECO:0007669"/>
    <property type="project" value="TreeGrafter"/>
</dbReference>
<evidence type="ECO:0000256" key="2">
    <source>
        <dbReference type="ARBA" id="ARBA00012438"/>
    </source>
</evidence>
<keyword evidence="7" id="KW-0902">Two-component regulatory system</keyword>
<name>A0A2G6KJV6_9BACT</name>
<evidence type="ECO:0000313" key="10">
    <source>
        <dbReference type="Proteomes" id="UP000230821"/>
    </source>
</evidence>
<dbReference type="GO" id="GO:0007234">
    <property type="term" value="P:osmosensory signaling via phosphorelay pathway"/>
    <property type="evidence" value="ECO:0007669"/>
    <property type="project" value="TreeGrafter"/>
</dbReference>